<dbReference type="Pfam" id="PF03168">
    <property type="entry name" value="LEA_2"/>
    <property type="match status" value="1"/>
</dbReference>
<dbReference type="InterPro" id="IPR044839">
    <property type="entry name" value="NDR1-like"/>
</dbReference>
<keyword evidence="2 5" id="KW-0812">Transmembrane</keyword>
<evidence type="ECO:0000259" key="6">
    <source>
        <dbReference type="Pfam" id="PF03168"/>
    </source>
</evidence>
<reference evidence="7" key="1">
    <citation type="submission" date="2020-06" db="EMBL/GenBank/DDBJ databases">
        <title>WGS assembly of Ceratodon purpureus strain R40.</title>
        <authorList>
            <person name="Carey S.B."/>
            <person name="Jenkins J."/>
            <person name="Shu S."/>
            <person name="Lovell J.T."/>
            <person name="Sreedasyam A."/>
            <person name="Maumus F."/>
            <person name="Tiley G.P."/>
            <person name="Fernandez-Pozo N."/>
            <person name="Barry K."/>
            <person name="Chen C."/>
            <person name="Wang M."/>
            <person name="Lipzen A."/>
            <person name="Daum C."/>
            <person name="Saski C.A."/>
            <person name="Payton A.C."/>
            <person name="Mcbreen J.C."/>
            <person name="Conrad R.E."/>
            <person name="Kollar L.M."/>
            <person name="Olsson S."/>
            <person name="Huttunen S."/>
            <person name="Landis J.B."/>
            <person name="Wickett N.J."/>
            <person name="Johnson M.G."/>
            <person name="Rensing S.A."/>
            <person name="Grimwood J."/>
            <person name="Schmutz J."/>
            <person name="Mcdaniel S.F."/>
        </authorList>
    </citation>
    <scope>NUCLEOTIDE SEQUENCE</scope>
    <source>
        <strain evidence="7">R40</strain>
    </source>
</reference>
<dbReference type="Proteomes" id="UP000822688">
    <property type="component" value="Chromosome 2"/>
</dbReference>
<dbReference type="GO" id="GO:0098542">
    <property type="term" value="P:defense response to other organism"/>
    <property type="evidence" value="ECO:0007669"/>
    <property type="project" value="InterPro"/>
</dbReference>
<dbReference type="GO" id="GO:0005886">
    <property type="term" value="C:plasma membrane"/>
    <property type="evidence" value="ECO:0007669"/>
    <property type="project" value="TreeGrafter"/>
</dbReference>
<evidence type="ECO:0000256" key="5">
    <source>
        <dbReference type="SAM" id="Phobius"/>
    </source>
</evidence>
<evidence type="ECO:0000256" key="4">
    <source>
        <dbReference type="ARBA" id="ARBA00023136"/>
    </source>
</evidence>
<protein>
    <recommendedName>
        <fullName evidence="6">Late embryogenesis abundant protein LEA-2 subgroup domain-containing protein</fullName>
    </recommendedName>
</protein>
<feature type="transmembrane region" description="Helical" evidence="5">
    <location>
        <begin position="31"/>
        <end position="64"/>
    </location>
</feature>
<keyword evidence="4 5" id="KW-0472">Membrane</keyword>
<dbReference type="AlphaFoldDB" id="A0A8T0IT37"/>
<evidence type="ECO:0000313" key="8">
    <source>
        <dbReference type="Proteomes" id="UP000822688"/>
    </source>
</evidence>
<keyword evidence="3 5" id="KW-1133">Transmembrane helix</keyword>
<comment type="subcellular location">
    <subcellularLocation>
        <location evidence="1">Membrane</location>
        <topology evidence="1">Single-pass membrane protein</topology>
    </subcellularLocation>
</comment>
<dbReference type="PANTHER" id="PTHR31234">
    <property type="entry name" value="LATE EMBRYOGENESIS ABUNDANT (LEA) HYDROXYPROLINE-RICH GLYCOPROTEIN FAMILY"/>
    <property type="match status" value="1"/>
</dbReference>
<gene>
    <name evidence="7" type="ORF">KC19_2G070500</name>
</gene>
<sequence length="221" mass="23886">MAGQVYPSAGSPLPLPATYTKRHHRSHRGGLAGCCCCFFATLCSLLVTLILLLGIAVLVLWLVLRPIHLPKYSLDNVDVRSFSVGQGSTLNANIVYNITANNPNRKIGIKYDAINLETSYDGQVFGHSAIPAFYQGHQNITSVASELNATNFPLRASSATALASQIQSNSVPLFVRADAKVRVKIGSQTSSAFWVRVDCDVVVGVNPAQLISKSCRLKRRS</sequence>
<proteinExistence type="predicted"/>
<evidence type="ECO:0000256" key="2">
    <source>
        <dbReference type="ARBA" id="ARBA00022692"/>
    </source>
</evidence>
<dbReference type="PANTHER" id="PTHR31234:SF2">
    <property type="entry name" value="OS05G0199100 PROTEIN"/>
    <property type="match status" value="1"/>
</dbReference>
<comment type="caution">
    <text evidence="7">The sequence shown here is derived from an EMBL/GenBank/DDBJ whole genome shotgun (WGS) entry which is preliminary data.</text>
</comment>
<dbReference type="EMBL" id="CM026422">
    <property type="protein sequence ID" value="KAG0586179.1"/>
    <property type="molecule type" value="Genomic_DNA"/>
</dbReference>
<evidence type="ECO:0000256" key="3">
    <source>
        <dbReference type="ARBA" id="ARBA00022989"/>
    </source>
</evidence>
<feature type="domain" description="Late embryogenesis abundant protein LEA-2 subgroup" evidence="6">
    <location>
        <begin position="98"/>
        <end position="199"/>
    </location>
</feature>
<evidence type="ECO:0000313" key="7">
    <source>
        <dbReference type="EMBL" id="KAG0586179.1"/>
    </source>
</evidence>
<evidence type="ECO:0000256" key="1">
    <source>
        <dbReference type="ARBA" id="ARBA00004167"/>
    </source>
</evidence>
<name>A0A8T0IT37_CERPU</name>
<keyword evidence="8" id="KW-1185">Reference proteome</keyword>
<organism evidence="7 8">
    <name type="scientific">Ceratodon purpureus</name>
    <name type="common">Fire moss</name>
    <name type="synonym">Dicranum purpureum</name>
    <dbReference type="NCBI Taxonomy" id="3225"/>
    <lineage>
        <taxon>Eukaryota</taxon>
        <taxon>Viridiplantae</taxon>
        <taxon>Streptophyta</taxon>
        <taxon>Embryophyta</taxon>
        <taxon>Bryophyta</taxon>
        <taxon>Bryophytina</taxon>
        <taxon>Bryopsida</taxon>
        <taxon>Dicranidae</taxon>
        <taxon>Pseudoditrichales</taxon>
        <taxon>Ditrichaceae</taxon>
        <taxon>Ceratodon</taxon>
    </lineage>
</organism>
<dbReference type="InterPro" id="IPR004864">
    <property type="entry name" value="LEA_2"/>
</dbReference>
<accession>A0A8T0IT37</accession>